<dbReference type="SMART" id="SM01110">
    <property type="entry name" value="Cutinase"/>
    <property type="match status" value="1"/>
</dbReference>
<dbReference type="PANTHER" id="PTHR48250">
    <property type="entry name" value="CUTINASE 2-RELATED"/>
    <property type="match status" value="1"/>
</dbReference>
<dbReference type="EC" id="3.1.1.74" evidence="3"/>
<dbReference type="InterPro" id="IPR011150">
    <property type="entry name" value="Cutinase_monf"/>
</dbReference>
<dbReference type="EMBL" id="CAIX01000205">
    <property type="protein sequence ID" value="CCI48104.1"/>
    <property type="molecule type" value="Genomic_DNA"/>
</dbReference>
<evidence type="ECO:0000313" key="9">
    <source>
        <dbReference type="EMBL" id="CCI48104.1"/>
    </source>
</evidence>
<evidence type="ECO:0000256" key="3">
    <source>
        <dbReference type="ARBA" id="ARBA00013095"/>
    </source>
</evidence>
<comment type="similarity">
    <text evidence="2">Belongs to the cutinase family.</text>
</comment>
<dbReference type="GO" id="GO:0005576">
    <property type="term" value="C:extracellular region"/>
    <property type="evidence" value="ECO:0007669"/>
    <property type="project" value="UniProtKB-SubCell"/>
</dbReference>
<organism evidence="9 10">
    <name type="scientific">Albugo candida</name>
    <dbReference type="NCBI Taxonomy" id="65357"/>
    <lineage>
        <taxon>Eukaryota</taxon>
        <taxon>Sar</taxon>
        <taxon>Stramenopiles</taxon>
        <taxon>Oomycota</taxon>
        <taxon>Peronosporomycetes</taxon>
        <taxon>Albuginales</taxon>
        <taxon>Albuginaceae</taxon>
        <taxon>Albugo</taxon>
    </lineage>
</organism>
<proteinExistence type="inferred from homology"/>
<keyword evidence="10" id="KW-1185">Reference proteome</keyword>
<dbReference type="Proteomes" id="UP000053237">
    <property type="component" value="Unassembled WGS sequence"/>
</dbReference>
<sequence length="199" mass="21324">MSSFSEFRCCMVNYLSFRFVWLVTLYPVTALAACPPLELIFARGTGELQGFGLVGTPLLSALRRYVPGTDGYSVVYPATSNFITSAAIGSANAVRHLTTRAAECPGTKFALSGYSQGAMVVHGMRLDATLKDKVIGIAVFGDPYRRIAAQWPVDAKSKIVAYCAFGDPVCQNGAIVAAHLTYTRNTAAAAQSLANFYKT</sequence>
<evidence type="ECO:0000313" key="10">
    <source>
        <dbReference type="Proteomes" id="UP000053237"/>
    </source>
</evidence>
<evidence type="ECO:0000256" key="4">
    <source>
        <dbReference type="ARBA" id="ARBA00022525"/>
    </source>
</evidence>
<dbReference type="STRING" id="65357.A0A024GMV3"/>
<dbReference type="Pfam" id="PF01083">
    <property type="entry name" value="Cutinase"/>
    <property type="match status" value="1"/>
</dbReference>
<evidence type="ECO:0000256" key="1">
    <source>
        <dbReference type="ARBA" id="ARBA00004613"/>
    </source>
</evidence>
<dbReference type="InterPro" id="IPR029058">
    <property type="entry name" value="AB_hydrolase_fold"/>
</dbReference>
<dbReference type="GO" id="GO:0050525">
    <property type="term" value="F:cutinase activity"/>
    <property type="evidence" value="ECO:0007669"/>
    <property type="project" value="UniProtKB-EC"/>
</dbReference>
<keyword evidence="7" id="KW-1015">Disulfide bond</keyword>
<comment type="subcellular location">
    <subcellularLocation>
        <location evidence="1">Secreted</location>
    </subcellularLocation>
</comment>
<comment type="catalytic activity">
    <reaction evidence="8">
        <text>cutin + H2O = cutin monomers.</text>
        <dbReference type="EC" id="3.1.1.74"/>
    </reaction>
</comment>
<gene>
    <name evidence="9" type="ORF">BN9_091660</name>
</gene>
<protein>
    <recommendedName>
        <fullName evidence="3">cutinase</fullName>
        <ecNumber evidence="3">3.1.1.74</ecNumber>
    </recommendedName>
</protein>
<evidence type="ECO:0000256" key="8">
    <source>
        <dbReference type="ARBA" id="ARBA00034045"/>
    </source>
</evidence>
<evidence type="ECO:0000256" key="5">
    <source>
        <dbReference type="ARBA" id="ARBA00022729"/>
    </source>
</evidence>
<accession>A0A024GMV3</accession>
<keyword evidence="6" id="KW-0378">Hydrolase</keyword>
<dbReference type="AlphaFoldDB" id="A0A024GMV3"/>
<dbReference type="InterPro" id="IPR000675">
    <property type="entry name" value="Cutinase/axe"/>
</dbReference>
<dbReference type="OrthoDB" id="3225429at2759"/>
<dbReference type="InParanoid" id="A0A024GMV3"/>
<dbReference type="Gene3D" id="3.40.50.1820">
    <property type="entry name" value="alpha/beta hydrolase"/>
    <property type="match status" value="1"/>
</dbReference>
<dbReference type="GO" id="GO:0016052">
    <property type="term" value="P:carbohydrate catabolic process"/>
    <property type="evidence" value="ECO:0007669"/>
    <property type="project" value="TreeGrafter"/>
</dbReference>
<dbReference type="SUPFAM" id="SSF53474">
    <property type="entry name" value="alpha/beta-Hydrolases"/>
    <property type="match status" value="1"/>
</dbReference>
<keyword evidence="4" id="KW-0964">Secreted</keyword>
<evidence type="ECO:0000256" key="2">
    <source>
        <dbReference type="ARBA" id="ARBA00007534"/>
    </source>
</evidence>
<reference evidence="9 10" key="1">
    <citation type="submission" date="2012-05" db="EMBL/GenBank/DDBJ databases">
        <title>Recombination and specialization in a pathogen metapopulation.</title>
        <authorList>
            <person name="Gardiner A."/>
            <person name="Kemen E."/>
            <person name="Schultz-Larsen T."/>
            <person name="MacLean D."/>
            <person name="Van Oosterhout C."/>
            <person name="Jones J.D.G."/>
        </authorList>
    </citation>
    <scope>NUCLEOTIDE SEQUENCE [LARGE SCALE GENOMIC DNA]</scope>
    <source>
        <strain evidence="9 10">Ac Nc2</strain>
    </source>
</reference>
<keyword evidence="5" id="KW-0732">Signal</keyword>
<evidence type="ECO:0000256" key="6">
    <source>
        <dbReference type="ARBA" id="ARBA00022801"/>
    </source>
</evidence>
<evidence type="ECO:0000256" key="7">
    <source>
        <dbReference type="ARBA" id="ARBA00023157"/>
    </source>
</evidence>
<comment type="caution">
    <text evidence="9">The sequence shown here is derived from an EMBL/GenBank/DDBJ whole genome shotgun (WGS) entry which is preliminary data.</text>
</comment>
<name>A0A024GMV3_9STRA</name>
<dbReference type="PANTHER" id="PTHR48250:SF3">
    <property type="entry name" value="CUTINASE 1-RELATED"/>
    <property type="match status" value="1"/>
</dbReference>